<feature type="domain" description="PAC" evidence="7">
    <location>
        <begin position="224"/>
        <end position="276"/>
    </location>
</feature>
<dbReference type="Pfam" id="PF00072">
    <property type="entry name" value="Response_reg"/>
    <property type="match status" value="1"/>
</dbReference>
<dbReference type="InterPro" id="IPR004358">
    <property type="entry name" value="Sig_transdc_His_kin-like_C"/>
</dbReference>
<dbReference type="CDD" id="cd00082">
    <property type="entry name" value="HisKA"/>
    <property type="match status" value="1"/>
</dbReference>
<evidence type="ECO:0000259" key="5">
    <source>
        <dbReference type="PROSITE" id="PS50109"/>
    </source>
</evidence>
<dbReference type="InterPro" id="IPR005467">
    <property type="entry name" value="His_kinase_dom"/>
</dbReference>
<dbReference type="PROSITE" id="PS50113">
    <property type="entry name" value="PAC"/>
    <property type="match status" value="1"/>
</dbReference>
<dbReference type="SUPFAM" id="SSF52172">
    <property type="entry name" value="CheY-like"/>
    <property type="match status" value="2"/>
</dbReference>
<reference evidence="8 9" key="1">
    <citation type="submission" date="2016-10" db="EMBL/GenBank/DDBJ databases">
        <title>Draft Genome sequence of Roseomonas sp. strain M3.</title>
        <authorList>
            <person name="Subhash Y."/>
            <person name="Lee S."/>
        </authorList>
    </citation>
    <scope>NUCLEOTIDE SEQUENCE [LARGE SCALE GENOMIC DNA]</scope>
    <source>
        <strain evidence="8 9">M3</strain>
    </source>
</reference>
<dbReference type="PANTHER" id="PTHR43065">
    <property type="entry name" value="SENSOR HISTIDINE KINASE"/>
    <property type="match status" value="1"/>
</dbReference>
<dbReference type="SMART" id="SM00448">
    <property type="entry name" value="REC"/>
    <property type="match status" value="1"/>
</dbReference>
<dbReference type="CDD" id="cd18161">
    <property type="entry name" value="REC_hyHK_blue-like"/>
    <property type="match status" value="1"/>
</dbReference>
<dbReference type="InterPro" id="IPR001789">
    <property type="entry name" value="Sig_transdc_resp-reg_receiver"/>
</dbReference>
<dbReference type="InterPro" id="IPR036097">
    <property type="entry name" value="HisK_dim/P_sf"/>
</dbReference>
<dbReference type="NCBIfam" id="TIGR00229">
    <property type="entry name" value="sensory_box"/>
    <property type="match status" value="1"/>
</dbReference>
<dbReference type="SMART" id="SM00388">
    <property type="entry name" value="HisKA"/>
    <property type="match status" value="1"/>
</dbReference>
<evidence type="ECO:0000256" key="4">
    <source>
        <dbReference type="PROSITE-ProRule" id="PRU00169"/>
    </source>
</evidence>
<dbReference type="GO" id="GO:0000155">
    <property type="term" value="F:phosphorelay sensor kinase activity"/>
    <property type="evidence" value="ECO:0007669"/>
    <property type="project" value="InterPro"/>
</dbReference>
<dbReference type="SUPFAM" id="SSF47384">
    <property type="entry name" value="Homodimeric domain of signal transducing histidine kinase"/>
    <property type="match status" value="1"/>
</dbReference>
<dbReference type="Pfam" id="PF02518">
    <property type="entry name" value="HATPase_c"/>
    <property type="match status" value="1"/>
</dbReference>
<dbReference type="Gene3D" id="3.30.565.10">
    <property type="entry name" value="Histidine kinase-like ATPase, C-terminal domain"/>
    <property type="match status" value="1"/>
</dbReference>
<dbReference type="InterPro" id="IPR013655">
    <property type="entry name" value="PAS_fold_3"/>
</dbReference>
<accession>A0A1V2H8X8</accession>
<dbReference type="Gene3D" id="3.30.450.20">
    <property type="entry name" value="PAS domain"/>
    <property type="match status" value="1"/>
</dbReference>
<dbReference type="Pfam" id="PF00512">
    <property type="entry name" value="HisKA"/>
    <property type="match status" value="1"/>
</dbReference>
<dbReference type="InterPro" id="IPR003661">
    <property type="entry name" value="HisK_dim/P_dom"/>
</dbReference>
<protein>
    <recommendedName>
        <fullName evidence="2">histidine kinase</fullName>
        <ecNumber evidence="2">2.7.13.3</ecNumber>
    </recommendedName>
</protein>
<feature type="domain" description="Response regulatory" evidence="6">
    <location>
        <begin position="576"/>
        <end position="691"/>
    </location>
</feature>
<feature type="domain" description="Histidine kinase" evidence="5">
    <location>
        <begin position="328"/>
        <end position="552"/>
    </location>
</feature>
<dbReference type="InterPro" id="IPR011006">
    <property type="entry name" value="CheY-like_superfamily"/>
</dbReference>
<dbReference type="SUPFAM" id="SSF55874">
    <property type="entry name" value="ATPase domain of HSP90 chaperone/DNA topoisomerase II/histidine kinase"/>
    <property type="match status" value="1"/>
</dbReference>
<evidence type="ECO:0000256" key="2">
    <source>
        <dbReference type="ARBA" id="ARBA00012438"/>
    </source>
</evidence>
<evidence type="ECO:0000256" key="3">
    <source>
        <dbReference type="ARBA" id="ARBA00022553"/>
    </source>
</evidence>
<dbReference type="InterPro" id="IPR000700">
    <property type="entry name" value="PAS-assoc_C"/>
</dbReference>
<name>A0A1V2H8X8_9PROT</name>
<comment type="caution">
    <text evidence="8">The sequence shown here is derived from an EMBL/GenBank/DDBJ whole genome shotgun (WGS) entry which is preliminary data.</text>
</comment>
<organism evidence="8 9">
    <name type="scientific">Teichococcus deserti</name>
    <dbReference type="NCBI Taxonomy" id="1817963"/>
    <lineage>
        <taxon>Bacteria</taxon>
        <taxon>Pseudomonadati</taxon>
        <taxon>Pseudomonadota</taxon>
        <taxon>Alphaproteobacteria</taxon>
        <taxon>Acetobacterales</taxon>
        <taxon>Roseomonadaceae</taxon>
        <taxon>Roseomonas</taxon>
    </lineage>
</organism>
<dbReference type="OrthoDB" id="9796100at2"/>
<dbReference type="EC" id="2.7.13.3" evidence="2"/>
<dbReference type="Gene3D" id="1.10.287.130">
    <property type="match status" value="1"/>
</dbReference>
<comment type="catalytic activity">
    <reaction evidence="1">
        <text>ATP + protein L-histidine = ADP + protein N-phospho-L-histidine.</text>
        <dbReference type="EC" id="2.7.13.3"/>
    </reaction>
</comment>
<dbReference type="InterPro" id="IPR035965">
    <property type="entry name" value="PAS-like_dom_sf"/>
</dbReference>
<dbReference type="SMART" id="SM00086">
    <property type="entry name" value="PAC"/>
    <property type="match status" value="1"/>
</dbReference>
<dbReference type="SUPFAM" id="SSF55785">
    <property type="entry name" value="PYP-like sensor domain (PAS domain)"/>
    <property type="match status" value="1"/>
</dbReference>
<feature type="modified residue" description="4-aspartylphosphate" evidence="4">
    <location>
        <position position="626"/>
    </location>
</feature>
<dbReference type="SMART" id="SM00387">
    <property type="entry name" value="HATPase_c"/>
    <property type="match status" value="1"/>
</dbReference>
<dbReference type="CDD" id="cd00130">
    <property type="entry name" value="PAS"/>
    <property type="match status" value="1"/>
</dbReference>
<dbReference type="Pfam" id="PF08447">
    <property type="entry name" value="PAS_3"/>
    <property type="match status" value="1"/>
</dbReference>
<gene>
    <name evidence="8" type="ORF">BKE38_01900</name>
</gene>
<dbReference type="EMBL" id="MLCO01000012">
    <property type="protein sequence ID" value="ONG58809.1"/>
    <property type="molecule type" value="Genomic_DNA"/>
</dbReference>
<dbReference type="PROSITE" id="PS50110">
    <property type="entry name" value="RESPONSE_REGULATORY"/>
    <property type="match status" value="1"/>
</dbReference>
<dbReference type="InterPro" id="IPR000014">
    <property type="entry name" value="PAS"/>
</dbReference>
<evidence type="ECO:0000256" key="1">
    <source>
        <dbReference type="ARBA" id="ARBA00000085"/>
    </source>
</evidence>
<evidence type="ECO:0000313" key="8">
    <source>
        <dbReference type="EMBL" id="ONG58809.1"/>
    </source>
</evidence>
<dbReference type="AlphaFoldDB" id="A0A1V2H8X8"/>
<dbReference type="PRINTS" id="PR00344">
    <property type="entry name" value="BCTRLSENSOR"/>
</dbReference>
<dbReference type="InterPro" id="IPR003594">
    <property type="entry name" value="HATPase_dom"/>
</dbReference>
<dbReference type="PANTHER" id="PTHR43065:SF42">
    <property type="entry name" value="TWO-COMPONENT SENSOR PPRA"/>
    <property type="match status" value="1"/>
</dbReference>
<dbReference type="InterPro" id="IPR001610">
    <property type="entry name" value="PAC"/>
</dbReference>
<evidence type="ECO:0000259" key="7">
    <source>
        <dbReference type="PROSITE" id="PS50113"/>
    </source>
</evidence>
<dbReference type="PROSITE" id="PS50109">
    <property type="entry name" value="HIS_KIN"/>
    <property type="match status" value="1"/>
</dbReference>
<evidence type="ECO:0000313" key="9">
    <source>
        <dbReference type="Proteomes" id="UP000188879"/>
    </source>
</evidence>
<dbReference type="Gene3D" id="3.40.50.2300">
    <property type="match status" value="1"/>
</dbReference>
<evidence type="ECO:0000259" key="6">
    <source>
        <dbReference type="PROSITE" id="PS50110"/>
    </source>
</evidence>
<dbReference type="Gene3D" id="2.10.70.100">
    <property type="match status" value="1"/>
</dbReference>
<dbReference type="InterPro" id="IPR036890">
    <property type="entry name" value="HATPase_C_sf"/>
</dbReference>
<proteinExistence type="predicted"/>
<keyword evidence="9" id="KW-1185">Reference proteome</keyword>
<sequence>MRLPTHQLPQALIHTPYGRDASIAEALLREAGATSRVCPDLASLELALGEDACFVLVTEEALRGTDLGGIAAKVAAQPTWSDLPFIVLTRGGGGPERNPAAAHLSEALGNVTFLERPFHPATLVSIAHSALKGRNRQFEARARIEELRESEERLQTALLAGRLGSWEFDIEAGVLTSSATCKAVFGRGPNVPFTYSDLLASIHPLDRDRMQAAVRASITDGIDYAIEYRTLWPDGSTHWAEIRARVVRDRYGARPRLVGVSSDITDRKTAEDRLHQLNETLEERVALRTTELRRAHDAALVEAAERERMEDLLRQSQKMEAVGQLTGGLAHDFNNLLAGITGSLELLQARVRQGRTAELERFIGMAQEAATRAAALTHRLLAFSRRQTLDPRPTDVGRLAAGLSDLISRTVGPSITVEMTSASNLWPTLVDPNQLENALLNLCINARDAMPDGGRIRIEVENVILNPLQAEPRGLSPGGYVSLGVTDTGTGMSPDIVERAFDPFFTTKPIGQGTGLGLSMIYGFARQSGGQVRIHSEVGRGTTIRLYLPRHLTSAAAPEEASLSPGLPPQAEPGETVLVVDDEPSVRMLVVEVLGDLGYAALEAEDGRSGLEILRSAARVDLLVSDVGLPGGMNGRQLADAGRALRPGLKVLFITGYAESAVMGAYPTSGMSVLTKPFALEGLAAKIKALIAGDPSPS</sequence>
<dbReference type="Proteomes" id="UP000188879">
    <property type="component" value="Unassembled WGS sequence"/>
</dbReference>
<keyword evidence="3 4" id="KW-0597">Phosphoprotein</keyword>
<dbReference type="RefSeq" id="WP_076955690.1">
    <property type="nucleotide sequence ID" value="NZ_MLCO01000012.1"/>
</dbReference>